<reference evidence="9" key="1">
    <citation type="journal article" date="2022" name="bioRxiv">
        <title>Deciphering the potential niche of two novel black yeast fungi from a biological soil crust based on their genomes, phenotypes, and melanin regulation.</title>
        <authorList>
            <consortium name="DOE Joint Genome Institute"/>
            <person name="Carr E.C."/>
            <person name="Barton Q."/>
            <person name="Grambo S."/>
            <person name="Sullivan M."/>
            <person name="Renfro C.M."/>
            <person name="Kuo A."/>
            <person name="Pangilinan J."/>
            <person name="Lipzen A."/>
            <person name="Keymanesh K."/>
            <person name="Savage E."/>
            <person name="Barry K."/>
            <person name="Grigoriev I.V."/>
            <person name="Riekhof W.R."/>
            <person name="Harris S.S."/>
        </authorList>
    </citation>
    <scope>NUCLEOTIDE SEQUENCE</scope>
    <source>
        <strain evidence="9">JF 03-4F</strain>
    </source>
</reference>
<keyword evidence="5" id="KW-0862">Zinc</keyword>
<dbReference type="PANTHER" id="PTHR40626">
    <property type="entry name" value="MIP31509P"/>
    <property type="match status" value="1"/>
</dbReference>
<evidence type="ECO:0000256" key="3">
    <source>
        <dbReference type="ARBA" id="ARBA00022737"/>
    </source>
</evidence>
<evidence type="ECO:0000256" key="4">
    <source>
        <dbReference type="ARBA" id="ARBA00022771"/>
    </source>
</evidence>
<dbReference type="GO" id="GO:0006351">
    <property type="term" value="P:DNA-templated transcription"/>
    <property type="evidence" value="ECO:0007669"/>
    <property type="project" value="InterPro"/>
</dbReference>
<proteinExistence type="predicted"/>
<keyword evidence="3" id="KW-0677">Repeat</keyword>
<dbReference type="GO" id="GO:0000978">
    <property type="term" value="F:RNA polymerase II cis-regulatory region sequence-specific DNA binding"/>
    <property type="evidence" value="ECO:0007669"/>
    <property type="project" value="InterPro"/>
</dbReference>
<keyword evidence="4" id="KW-0863">Zinc-finger</keyword>
<evidence type="ECO:0000256" key="2">
    <source>
        <dbReference type="ARBA" id="ARBA00022723"/>
    </source>
</evidence>
<comment type="caution">
    <text evidence="9">The sequence shown here is derived from an EMBL/GenBank/DDBJ whole genome shotgun (WGS) entry which is preliminary data.</text>
</comment>
<dbReference type="GO" id="GO:0008270">
    <property type="term" value="F:zinc ion binding"/>
    <property type="evidence" value="ECO:0007669"/>
    <property type="project" value="UniProtKB-KW"/>
</dbReference>
<organism evidence="9 10">
    <name type="scientific">Exophiala viscosa</name>
    <dbReference type="NCBI Taxonomy" id="2486360"/>
    <lineage>
        <taxon>Eukaryota</taxon>
        <taxon>Fungi</taxon>
        <taxon>Dikarya</taxon>
        <taxon>Ascomycota</taxon>
        <taxon>Pezizomycotina</taxon>
        <taxon>Eurotiomycetes</taxon>
        <taxon>Chaetothyriomycetidae</taxon>
        <taxon>Chaetothyriales</taxon>
        <taxon>Herpotrichiellaceae</taxon>
        <taxon>Exophiala</taxon>
    </lineage>
</organism>
<dbReference type="GO" id="GO:0000981">
    <property type="term" value="F:DNA-binding transcription factor activity, RNA polymerase II-specific"/>
    <property type="evidence" value="ECO:0007669"/>
    <property type="project" value="InterPro"/>
</dbReference>
<feature type="domain" description="Xylanolytic transcriptional activator regulatory" evidence="8">
    <location>
        <begin position="4"/>
        <end position="204"/>
    </location>
</feature>
<dbReference type="GO" id="GO:0005634">
    <property type="term" value="C:nucleus"/>
    <property type="evidence" value="ECO:0007669"/>
    <property type="project" value="UniProtKB-SubCell"/>
</dbReference>
<accession>A0AAN6DP55</accession>
<dbReference type="EMBL" id="MU404361">
    <property type="protein sequence ID" value="KAI1609117.1"/>
    <property type="molecule type" value="Genomic_DNA"/>
</dbReference>
<evidence type="ECO:0000259" key="8">
    <source>
        <dbReference type="Pfam" id="PF04082"/>
    </source>
</evidence>
<dbReference type="GO" id="GO:0000785">
    <property type="term" value="C:chromatin"/>
    <property type="evidence" value="ECO:0007669"/>
    <property type="project" value="TreeGrafter"/>
</dbReference>
<evidence type="ECO:0000256" key="7">
    <source>
        <dbReference type="SAM" id="Phobius"/>
    </source>
</evidence>
<dbReference type="InterPro" id="IPR007219">
    <property type="entry name" value="XnlR_reg_dom"/>
</dbReference>
<keyword evidence="7" id="KW-0472">Membrane</keyword>
<evidence type="ECO:0000313" key="9">
    <source>
        <dbReference type="EMBL" id="KAI1609117.1"/>
    </source>
</evidence>
<dbReference type="Proteomes" id="UP001203852">
    <property type="component" value="Unassembled WGS sequence"/>
</dbReference>
<keyword evidence="2" id="KW-0479">Metal-binding</keyword>
<dbReference type="PANTHER" id="PTHR40626:SF11">
    <property type="entry name" value="ZINC FINGER PROTEIN YPR022C"/>
    <property type="match status" value="1"/>
</dbReference>
<keyword evidence="7" id="KW-0812">Transmembrane</keyword>
<gene>
    <name evidence="9" type="ORF">EDD36DRAFT_84511</name>
</gene>
<protein>
    <recommendedName>
        <fullName evidence="8">Xylanolytic transcriptional activator regulatory domain-containing protein</fullName>
    </recommendedName>
</protein>
<keyword evidence="6" id="KW-0539">Nucleus</keyword>
<dbReference type="AlphaFoldDB" id="A0AAN6DP55"/>
<evidence type="ECO:0000256" key="6">
    <source>
        <dbReference type="ARBA" id="ARBA00023242"/>
    </source>
</evidence>
<keyword evidence="7" id="KW-1133">Transmembrane helix</keyword>
<dbReference type="InterPro" id="IPR051059">
    <property type="entry name" value="VerF-like"/>
</dbReference>
<evidence type="ECO:0000256" key="1">
    <source>
        <dbReference type="ARBA" id="ARBA00004123"/>
    </source>
</evidence>
<comment type="subcellular location">
    <subcellularLocation>
        <location evidence="1">Nucleus</location>
    </subcellularLocation>
</comment>
<sequence length="398" mass="44865">MNSFNMHLPIFHIPTFDLASNPSPLILAMCAIGALLLLDRPNAGLLYSLSRKALRYKHQRAELELPSVFWDWSRPCEEEVPPAWSPLWDTQTDLLLTYFGAFCGDPEAVVRTMEEIGSLSCTYRLRQAELGPSSLTAKPTTWNSWAERECTKRLLCGIFIISSLLTITYGICPGFSVFQHGDLEMPGEQSLWDASTEVEWLERKRNLEQDDAPAVTLRLAVRWALDGQSPDSLEHTRCSRWSPFMATVTMHGVNTLVYHVADFTHPQDVSPDTHPLHGTPKSHVVSHMEDALGRCYDMIVSARNGSSSVSGDAKSPLLFNSLALLRVCYIRAFTNINSMDRNILLRRSRSEMLEAIRQYAVKPVPRSALLARVVAHVPWKPSRSPLEQGLCCYKRPLR</sequence>
<name>A0AAN6DP55_9EURO</name>
<keyword evidence="10" id="KW-1185">Reference proteome</keyword>
<evidence type="ECO:0000256" key="5">
    <source>
        <dbReference type="ARBA" id="ARBA00022833"/>
    </source>
</evidence>
<dbReference type="Pfam" id="PF04082">
    <property type="entry name" value="Fungal_trans"/>
    <property type="match status" value="1"/>
</dbReference>
<feature type="transmembrane region" description="Helical" evidence="7">
    <location>
        <begin position="25"/>
        <end position="49"/>
    </location>
</feature>
<feature type="transmembrane region" description="Helical" evidence="7">
    <location>
        <begin position="154"/>
        <end position="171"/>
    </location>
</feature>
<evidence type="ECO:0000313" key="10">
    <source>
        <dbReference type="Proteomes" id="UP001203852"/>
    </source>
</evidence>